<dbReference type="SFLD" id="SFLDG01386">
    <property type="entry name" value="main_SPASM_domain-containing"/>
    <property type="match status" value="1"/>
</dbReference>
<sequence>MNRITQCMHGRGTVSGVMRHQNRPLSEMPGKYLAFARDYRPVVFWNLTDRCNLACAHCYSRSGPACGTEEELSTGEALTLIEDFAAAGVPLILFSGGEPLLREDLPELARAAANRGIRTALSTNGTLITADAARMIRDCRIGYVGISLDGAGPETHDAFRGTAGAFERAMEGFARCREAGIRTGLRVTLTNANRGELEALIDLAAALGASRFCLYWLVPSGRGGDAYDRLQVGPEEVDGALTLLYRRALETDPGSMEFLTVDAPQDCVHLLRAMERDGSSDVAEAEALVRSLNGGCSAGRRVANIDPQGNVYPCQFARAREFLVGNVREQPFSRIWQEAENPVLSRFRAVPRELAGKCGKCGYRDLCGGGCRVRAYAAGGDHASEDPFCFVDTGR</sequence>
<dbReference type="Pfam" id="PF04055">
    <property type="entry name" value="Radical_SAM"/>
    <property type="match status" value="1"/>
</dbReference>
<dbReference type="InterPro" id="IPR058240">
    <property type="entry name" value="rSAM_sf"/>
</dbReference>
<dbReference type="CDD" id="cd01335">
    <property type="entry name" value="Radical_SAM"/>
    <property type="match status" value="1"/>
</dbReference>
<dbReference type="PROSITE" id="PS51918">
    <property type="entry name" value="RADICAL_SAM"/>
    <property type="match status" value="1"/>
</dbReference>
<keyword evidence="4" id="KW-0479">Metal-binding</keyword>
<organism evidence="8 9">
    <name type="scientific">Methanoculleus palmolei</name>
    <dbReference type="NCBI Taxonomy" id="72612"/>
    <lineage>
        <taxon>Archaea</taxon>
        <taxon>Methanobacteriati</taxon>
        <taxon>Methanobacteriota</taxon>
        <taxon>Stenosarchaea group</taxon>
        <taxon>Methanomicrobia</taxon>
        <taxon>Methanomicrobiales</taxon>
        <taxon>Methanomicrobiaceae</taxon>
        <taxon>Methanoculleus</taxon>
    </lineage>
</organism>
<dbReference type="AlphaFoldDB" id="A0ABD8A9A3"/>
<protein>
    <submittedName>
        <fullName evidence="8">Radical SAM protein</fullName>
    </submittedName>
</protein>
<dbReference type="PANTHER" id="PTHR11228:SF7">
    <property type="entry name" value="PQQA PEPTIDE CYCLASE"/>
    <property type="match status" value="1"/>
</dbReference>
<dbReference type="CDD" id="cd21123">
    <property type="entry name" value="SPASM_MftC-like"/>
    <property type="match status" value="1"/>
</dbReference>
<dbReference type="Proteomes" id="UP001626603">
    <property type="component" value="Chromosome"/>
</dbReference>
<evidence type="ECO:0000256" key="5">
    <source>
        <dbReference type="ARBA" id="ARBA00023004"/>
    </source>
</evidence>
<dbReference type="PANTHER" id="PTHR11228">
    <property type="entry name" value="RADICAL SAM DOMAIN PROTEIN"/>
    <property type="match status" value="1"/>
</dbReference>
<dbReference type="Pfam" id="PF13186">
    <property type="entry name" value="SPASM"/>
    <property type="match status" value="1"/>
</dbReference>
<keyword evidence="2" id="KW-0004">4Fe-4S</keyword>
<dbReference type="InterPro" id="IPR013785">
    <property type="entry name" value="Aldolase_TIM"/>
</dbReference>
<evidence type="ECO:0000259" key="7">
    <source>
        <dbReference type="PROSITE" id="PS51918"/>
    </source>
</evidence>
<evidence type="ECO:0000256" key="2">
    <source>
        <dbReference type="ARBA" id="ARBA00022485"/>
    </source>
</evidence>
<name>A0ABD8A9A3_9EURY</name>
<dbReference type="GO" id="GO:0051539">
    <property type="term" value="F:4 iron, 4 sulfur cluster binding"/>
    <property type="evidence" value="ECO:0007669"/>
    <property type="project" value="UniProtKB-KW"/>
</dbReference>
<keyword evidence="6" id="KW-0411">Iron-sulfur</keyword>
<dbReference type="PIRSF" id="PIRSF037420">
    <property type="entry name" value="PQQ_syn_pqqE"/>
    <property type="match status" value="1"/>
</dbReference>
<dbReference type="SMART" id="SM00729">
    <property type="entry name" value="Elp3"/>
    <property type="match status" value="1"/>
</dbReference>
<dbReference type="InterPro" id="IPR050377">
    <property type="entry name" value="Radical_SAM_PqqE_MftC-like"/>
</dbReference>
<accession>A0ABD8A9A3</accession>
<evidence type="ECO:0000256" key="4">
    <source>
        <dbReference type="ARBA" id="ARBA00022723"/>
    </source>
</evidence>
<dbReference type="EMBL" id="CP137641">
    <property type="protein sequence ID" value="WOX55633.1"/>
    <property type="molecule type" value="Genomic_DNA"/>
</dbReference>
<dbReference type="Gene3D" id="3.20.20.70">
    <property type="entry name" value="Aldolase class I"/>
    <property type="match status" value="1"/>
</dbReference>
<dbReference type="SUPFAM" id="SSF102114">
    <property type="entry name" value="Radical SAM enzymes"/>
    <property type="match status" value="1"/>
</dbReference>
<evidence type="ECO:0000256" key="6">
    <source>
        <dbReference type="ARBA" id="ARBA00023014"/>
    </source>
</evidence>
<dbReference type="GO" id="GO:0046872">
    <property type="term" value="F:metal ion binding"/>
    <property type="evidence" value="ECO:0007669"/>
    <property type="project" value="UniProtKB-KW"/>
</dbReference>
<evidence type="ECO:0000313" key="9">
    <source>
        <dbReference type="Proteomes" id="UP001626603"/>
    </source>
</evidence>
<dbReference type="InterPro" id="IPR007197">
    <property type="entry name" value="rSAM"/>
</dbReference>
<comment type="cofactor">
    <cofactor evidence="1">
        <name>[4Fe-4S] cluster</name>
        <dbReference type="ChEBI" id="CHEBI:49883"/>
    </cofactor>
</comment>
<dbReference type="NCBIfam" id="TIGR04085">
    <property type="entry name" value="rSAM_more_4Fe4S"/>
    <property type="match status" value="1"/>
</dbReference>
<keyword evidence="9" id="KW-1185">Reference proteome</keyword>
<dbReference type="InterPro" id="IPR017200">
    <property type="entry name" value="PqqE-like"/>
</dbReference>
<gene>
    <name evidence="8" type="ORF">R6Y95_09190</name>
</gene>
<dbReference type="SFLD" id="SFLDS00029">
    <property type="entry name" value="Radical_SAM"/>
    <property type="match status" value="1"/>
</dbReference>
<evidence type="ECO:0000313" key="8">
    <source>
        <dbReference type="EMBL" id="WOX55633.1"/>
    </source>
</evidence>
<feature type="domain" description="Radical SAM core" evidence="7">
    <location>
        <begin position="37"/>
        <end position="255"/>
    </location>
</feature>
<dbReference type="SFLD" id="SFLDG01067">
    <property type="entry name" value="SPASM/twitch_domain_containing"/>
    <property type="match status" value="1"/>
</dbReference>
<dbReference type="InterPro" id="IPR023885">
    <property type="entry name" value="4Fe4S-binding_SPASM_dom"/>
</dbReference>
<dbReference type="InterPro" id="IPR006638">
    <property type="entry name" value="Elp3/MiaA/NifB-like_rSAM"/>
</dbReference>
<proteinExistence type="predicted"/>
<keyword evidence="3" id="KW-0949">S-adenosyl-L-methionine</keyword>
<evidence type="ECO:0000256" key="1">
    <source>
        <dbReference type="ARBA" id="ARBA00001966"/>
    </source>
</evidence>
<evidence type="ECO:0000256" key="3">
    <source>
        <dbReference type="ARBA" id="ARBA00022691"/>
    </source>
</evidence>
<reference evidence="8 9" key="1">
    <citation type="submission" date="2023-10" db="EMBL/GenBank/DDBJ databases">
        <title>The complete genome sequence of Methanoculleus palmolei DSM 4273.</title>
        <authorList>
            <person name="Lai S.-J."/>
            <person name="You Y.-T."/>
            <person name="Chen S.-C."/>
        </authorList>
    </citation>
    <scope>NUCLEOTIDE SEQUENCE [LARGE SCALE GENOMIC DNA]</scope>
    <source>
        <strain evidence="8 9">DSM 4273</strain>
    </source>
</reference>
<keyword evidence="5" id="KW-0408">Iron</keyword>